<evidence type="ECO:0000259" key="2">
    <source>
        <dbReference type="PROSITE" id="PS51159"/>
    </source>
</evidence>
<name>A0AA36EZI2_OCTVU</name>
<evidence type="ECO:0000313" key="3">
    <source>
        <dbReference type="EMBL" id="CAI9719014.1"/>
    </source>
</evidence>
<gene>
    <name evidence="3" type="ORF">OCTVUL_1B027239</name>
</gene>
<dbReference type="GO" id="GO:0008157">
    <property type="term" value="F:protein phosphatase 1 binding"/>
    <property type="evidence" value="ECO:0007669"/>
    <property type="project" value="TreeGrafter"/>
</dbReference>
<dbReference type="InterPro" id="IPR005036">
    <property type="entry name" value="CBM21_dom"/>
</dbReference>
<dbReference type="GO" id="GO:0005979">
    <property type="term" value="P:regulation of glycogen biosynthetic process"/>
    <property type="evidence" value="ECO:0007669"/>
    <property type="project" value="TreeGrafter"/>
</dbReference>
<dbReference type="Gene3D" id="2.60.40.2440">
    <property type="entry name" value="Carbohydrate binding type-21 domain"/>
    <property type="match status" value="1"/>
</dbReference>
<feature type="region of interest" description="Disordered" evidence="1">
    <location>
        <begin position="124"/>
        <end position="155"/>
    </location>
</feature>
<accession>A0AA36EZI2</accession>
<protein>
    <submittedName>
        <fullName evidence="3">Glycogen-binding subunit 76A-like</fullName>
    </submittedName>
</protein>
<evidence type="ECO:0000256" key="1">
    <source>
        <dbReference type="SAM" id="MobiDB-lite"/>
    </source>
</evidence>
<dbReference type="InterPro" id="IPR050782">
    <property type="entry name" value="PP1_regulatory_subunit_3"/>
</dbReference>
<dbReference type="GO" id="GO:2001069">
    <property type="term" value="F:glycogen binding"/>
    <property type="evidence" value="ECO:0007669"/>
    <property type="project" value="TreeGrafter"/>
</dbReference>
<organism evidence="3 4">
    <name type="scientific">Octopus vulgaris</name>
    <name type="common">Common octopus</name>
    <dbReference type="NCBI Taxonomy" id="6645"/>
    <lineage>
        <taxon>Eukaryota</taxon>
        <taxon>Metazoa</taxon>
        <taxon>Spiralia</taxon>
        <taxon>Lophotrochozoa</taxon>
        <taxon>Mollusca</taxon>
        <taxon>Cephalopoda</taxon>
        <taxon>Coleoidea</taxon>
        <taxon>Octopodiformes</taxon>
        <taxon>Octopoda</taxon>
        <taxon>Incirrata</taxon>
        <taxon>Octopodidae</taxon>
        <taxon>Octopus</taxon>
    </lineage>
</organism>
<dbReference type="PROSITE" id="PS51159">
    <property type="entry name" value="CBM21"/>
    <property type="match status" value="1"/>
</dbReference>
<feature type="domain" description="CBM21" evidence="2">
    <location>
        <begin position="316"/>
        <end position="423"/>
    </location>
</feature>
<evidence type="ECO:0000313" key="4">
    <source>
        <dbReference type="Proteomes" id="UP001162480"/>
    </source>
</evidence>
<dbReference type="PANTHER" id="PTHR12307:SF53">
    <property type="entry name" value="PROTEIN PHOSPHATASE 1 REGULATORY SUBUNIT"/>
    <property type="match status" value="1"/>
</dbReference>
<dbReference type="GO" id="GO:0000164">
    <property type="term" value="C:protein phosphatase type 1 complex"/>
    <property type="evidence" value="ECO:0007669"/>
    <property type="project" value="TreeGrafter"/>
</dbReference>
<dbReference type="EMBL" id="OX597816">
    <property type="protein sequence ID" value="CAI9719014.1"/>
    <property type="molecule type" value="Genomic_DNA"/>
</dbReference>
<dbReference type="Pfam" id="PF03370">
    <property type="entry name" value="CBM_21"/>
    <property type="match status" value="1"/>
</dbReference>
<reference evidence="3" key="1">
    <citation type="submission" date="2023-08" db="EMBL/GenBank/DDBJ databases">
        <authorList>
            <person name="Alioto T."/>
            <person name="Alioto T."/>
            <person name="Gomez Garrido J."/>
        </authorList>
    </citation>
    <scope>NUCLEOTIDE SEQUENCE</scope>
</reference>
<dbReference type="InterPro" id="IPR038175">
    <property type="entry name" value="CBM21_dom_sf"/>
</dbReference>
<sequence>MCAFSSPYSRFLPRNLSYSEEIYLNGIPIKRQPEVPKALDKFPSKRRNLLLNSIIMADTADDKDPDEYRVKDYIPSFDEGIYINLMDDLSLESDKHEGQTDDSGDSNGILKRFTNYATHLQPLSAGAEGNATGSMANGDNDKSTVNSPLHSLPAAGNSLEETVSGEAPMAGVCAERVCAENTNCSSSRNIVSSVQEYFSNSPRNDTKLLDLLSPQSPIYDDDEFNFSRTQLRKSTSLKTTKTPPGTPRRKKVVRFADVMGLDLESVIHVLNMDSPPKIPASALADLQSGIESDRKSMGARYLTACFAQPSANEGFMGRVCAEKVCLENAVISDLTITGIIRVANIGFHKIVQVRYTTDDWKIHHDIIASYVHSSCDGPTDRFSFSIVTPADFSVGSRLELAISYTCGDIVYWDSNHGENYVFQCFAKAGSTVQFSLWLITFVAKRSWSQIH</sequence>
<dbReference type="Proteomes" id="UP001162480">
    <property type="component" value="Chromosome 3"/>
</dbReference>
<feature type="compositionally biased region" description="Polar residues" evidence="1">
    <location>
        <begin position="131"/>
        <end position="149"/>
    </location>
</feature>
<dbReference type="PANTHER" id="PTHR12307">
    <property type="entry name" value="PROTEIN PHOSPHATASE 1 REGULATORY SUBUNIT"/>
    <property type="match status" value="1"/>
</dbReference>
<keyword evidence="4" id="KW-1185">Reference proteome</keyword>
<dbReference type="AlphaFoldDB" id="A0AA36EZI2"/>
<proteinExistence type="predicted"/>